<keyword evidence="2" id="KW-1185">Reference proteome</keyword>
<sequence length="136" mass="15404">MQTAHTFRLPYKIHFSRCDPAGIIFYPQYFILFNDLVESWIDAILPGGYHGLVGERRIGMPTVHIESDFRAISRFGEQVWLELEVTRLGNRSITLAWRCVGTDDVVRISAVQTLVTTSLDTHKSIALPDDLRTAIG</sequence>
<dbReference type="SUPFAM" id="SSF54637">
    <property type="entry name" value="Thioesterase/thiol ester dehydrase-isomerase"/>
    <property type="match status" value="1"/>
</dbReference>
<proteinExistence type="predicted"/>
<evidence type="ECO:0000313" key="2">
    <source>
        <dbReference type="Proteomes" id="UP000292445"/>
    </source>
</evidence>
<dbReference type="InterPro" id="IPR029069">
    <property type="entry name" value="HotDog_dom_sf"/>
</dbReference>
<dbReference type="AlphaFoldDB" id="A0A4Q7NFI4"/>
<dbReference type="Proteomes" id="UP000292445">
    <property type="component" value="Unassembled WGS sequence"/>
</dbReference>
<organism evidence="1 2">
    <name type="scientific">Pigmentiphaga kullae</name>
    <dbReference type="NCBI Taxonomy" id="151784"/>
    <lineage>
        <taxon>Bacteria</taxon>
        <taxon>Pseudomonadati</taxon>
        <taxon>Pseudomonadota</taxon>
        <taxon>Betaproteobacteria</taxon>
        <taxon>Burkholderiales</taxon>
        <taxon>Alcaligenaceae</taxon>
        <taxon>Pigmentiphaga</taxon>
    </lineage>
</organism>
<evidence type="ECO:0000313" key="1">
    <source>
        <dbReference type="EMBL" id="RZS81810.1"/>
    </source>
</evidence>
<comment type="caution">
    <text evidence="1">The sequence shown here is derived from an EMBL/GenBank/DDBJ whole genome shotgun (WGS) entry which is preliminary data.</text>
</comment>
<dbReference type="CDD" id="cd00586">
    <property type="entry name" value="4HBT"/>
    <property type="match status" value="1"/>
</dbReference>
<name>A0A4Q7NFI4_9BURK</name>
<gene>
    <name evidence="1" type="ORF">EV675_4438</name>
</gene>
<dbReference type="EMBL" id="SGXC01000002">
    <property type="protein sequence ID" value="RZS81810.1"/>
    <property type="molecule type" value="Genomic_DNA"/>
</dbReference>
<dbReference type="OrthoDB" id="21822at2"/>
<protein>
    <submittedName>
        <fullName evidence="1">4-hydroxybenzoyl-CoA thioesterase</fullName>
    </submittedName>
</protein>
<dbReference type="RefSeq" id="WP_130359851.1">
    <property type="nucleotide sequence ID" value="NZ_SGXC01000002.1"/>
</dbReference>
<accession>A0A4Q7NFI4</accession>
<dbReference type="Pfam" id="PF13279">
    <property type="entry name" value="4HBT_2"/>
    <property type="match status" value="1"/>
</dbReference>
<reference evidence="1 2" key="1">
    <citation type="submission" date="2019-02" db="EMBL/GenBank/DDBJ databases">
        <title>Genomic Encyclopedia of Type Strains, Phase IV (KMG-IV): sequencing the most valuable type-strain genomes for metagenomic binning, comparative biology and taxonomic classification.</title>
        <authorList>
            <person name="Goeker M."/>
        </authorList>
    </citation>
    <scope>NUCLEOTIDE SEQUENCE [LARGE SCALE GENOMIC DNA]</scope>
    <source>
        <strain evidence="1 2">K24</strain>
    </source>
</reference>
<dbReference type="Gene3D" id="3.10.129.10">
    <property type="entry name" value="Hotdog Thioesterase"/>
    <property type="match status" value="1"/>
</dbReference>